<dbReference type="Proteomes" id="UP000011688">
    <property type="component" value="Unassembled WGS sequence"/>
</dbReference>
<comment type="caution">
    <text evidence="2">The sequence shown here is derived from an EMBL/GenBank/DDBJ whole genome shotgun (WGS) entry which is preliminary data.</text>
</comment>
<feature type="transmembrane region" description="Helical" evidence="1">
    <location>
        <begin position="74"/>
        <end position="93"/>
    </location>
</feature>
<dbReference type="EMBL" id="AOIB01000002">
    <property type="protein sequence ID" value="ELY61799.1"/>
    <property type="molecule type" value="Genomic_DNA"/>
</dbReference>
<dbReference type="OrthoDB" id="293423at2157"/>
<feature type="transmembrane region" description="Helical" evidence="1">
    <location>
        <begin position="105"/>
        <end position="138"/>
    </location>
</feature>
<feature type="transmembrane region" description="Helical" evidence="1">
    <location>
        <begin position="16"/>
        <end position="35"/>
    </location>
</feature>
<gene>
    <name evidence="2" type="ORF">C491_00045</name>
</gene>
<feature type="transmembrane region" description="Helical" evidence="1">
    <location>
        <begin position="191"/>
        <end position="218"/>
    </location>
</feature>
<feature type="transmembrane region" description="Helical" evidence="1">
    <location>
        <begin position="230"/>
        <end position="252"/>
    </location>
</feature>
<proteinExistence type="predicted"/>
<evidence type="ECO:0000313" key="3">
    <source>
        <dbReference type="Proteomes" id="UP000011688"/>
    </source>
</evidence>
<sequence>MDVLREYREGVAGDPLRFAVLVGLATVPFTVALSWQPPDETTVAGGTVSGAPLLAAGALVGYRYGDCASRTRRAGIWAGLVASVATVLLYAATAASTIGTASTTITVLAVVLTPIAVVIGVGLTVLVTAATAVVVGWMRRRSARASRSRDATEKEGRNALESRWWPPVVAYVLLVPAVALAEGVVEPDGGAGFAVALLLVGTVLLSVPAALGVFVDATVPRRESAWLPNVRAYIGLPVFGFAVAYVGAALYGSPRPSAPAAFGFLAALWLTAVVYLANRYRNLERIADERPR</sequence>
<dbReference type="STRING" id="1227497.C491_00045"/>
<organism evidence="2 3">
    <name type="scientific">Natronococcus amylolyticus DSM 10524</name>
    <dbReference type="NCBI Taxonomy" id="1227497"/>
    <lineage>
        <taxon>Archaea</taxon>
        <taxon>Methanobacteriati</taxon>
        <taxon>Methanobacteriota</taxon>
        <taxon>Stenosarchaea group</taxon>
        <taxon>Halobacteria</taxon>
        <taxon>Halobacteriales</taxon>
        <taxon>Natrialbaceae</taxon>
        <taxon>Natronococcus</taxon>
    </lineage>
</organism>
<keyword evidence="3" id="KW-1185">Reference proteome</keyword>
<feature type="transmembrane region" description="Helical" evidence="1">
    <location>
        <begin position="164"/>
        <end position="185"/>
    </location>
</feature>
<dbReference type="eggNOG" id="arCOG08994">
    <property type="taxonomic scope" value="Archaea"/>
</dbReference>
<keyword evidence="1" id="KW-0812">Transmembrane</keyword>
<name>L9XJ67_9EURY</name>
<keyword evidence="1" id="KW-0472">Membrane</keyword>
<evidence type="ECO:0000313" key="2">
    <source>
        <dbReference type="EMBL" id="ELY61799.1"/>
    </source>
</evidence>
<keyword evidence="1" id="KW-1133">Transmembrane helix</keyword>
<dbReference type="AlphaFoldDB" id="L9XJ67"/>
<evidence type="ECO:0000256" key="1">
    <source>
        <dbReference type="SAM" id="Phobius"/>
    </source>
</evidence>
<feature type="transmembrane region" description="Helical" evidence="1">
    <location>
        <begin position="258"/>
        <end position="277"/>
    </location>
</feature>
<feature type="transmembrane region" description="Helical" evidence="1">
    <location>
        <begin position="41"/>
        <end position="62"/>
    </location>
</feature>
<dbReference type="RefSeq" id="WP_005552807.1">
    <property type="nucleotide sequence ID" value="NZ_AOIB01000002.1"/>
</dbReference>
<protein>
    <submittedName>
        <fullName evidence="2">Uncharacterized protein</fullName>
    </submittedName>
</protein>
<accession>L9XJ67</accession>
<reference evidence="2 3" key="1">
    <citation type="journal article" date="2014" name="PLoS Genet.">
        <title>Phylogenetically driven sequencing of extremely halophilic archaea reveals strategies for static and dynamic osmo-response.</title>
        <authorList>
            <person name="Becker E.A."/>
            <person name="Seitzer P.M."/>
            <person name="Tritt A."/>
            <person name="Larsen D."/>
            <person name="Krusor M."/>
            <person name="Yao A.I."/>
            <person name="Wu D."/>
            <person name="Madern D."/>
            <person name="Eisen J.A."/>
            <person name="Darling A.E."/>
            <person name="Facciotti M.T."/>
        </authorList>
    </citation>
    <scope>NUCLEOTIDE SEQUENCE [LARGE SCALE GENOMIC DNA]</scope>
    <source>
        <strain evidence="2 3">DSM 10524</strain>
    </source>
</reference>